<comment type="caution">
    <text evidence="2">The sequence shown here is derived from an EMBL/GenBank/DDBJ whole genome shotgun (WGS) entry which is preliminary data.</text>
</comment>
<protein>
    <submittedName>
        <fullName evidence="2">Uncharacterized protein</fullName>
    </submittedName>
</protein>
<sequence length="113" mass="12065">MSDLPSGEADGSTPDTPQSVRDALGALVDDQSIQFRTEFGDEGPRAGERYEFSGTVDRATTDALGASQALVDADDGERYRLAESYTTGQVRATRLTAGNEKEYVGVVTRLDGD</sequence>
<evidence type="ECO:0000313" key="2">
    <source>
        <dbReference type="EMBL" id="MFC6953987.1"/>
    </source>
</evidence>
<name>A0ABD5VLA7_9EURY</name>
<dbReference type="Proteomes" id="UP001596395">
    <property type="component" value="Unassembled WGS sequence"/>
</dbReference>
<reference evidence="2 3" key="1">
    <citation type="journal article" date="2019" name="Int. J. Syst. Evol. Microbiol.">
        <title>The Global Catalogue of Microorganisms (GCM) 10K type strain sequencing project: providing services to taxonomists for standard genome sequencing and annotation.</title>
        <authorList>
            <consortium name="The Broad Institute Genomics Platform"/>
            <consortium name="The Broad Institute Genome Sequencing Center for Infectious Disease"/>
            <person name="Wu L."/>
            <person name="Ma J."/>
        </authorList>
    </citation>
    <scope>NUCLEOTIDE SEQUENCE [LARGE SCALE GENOMIC DNA]</scope>
    <source>
        <strain evidence="2 3">GX26</strain>
    </source>
</reference>
<evidence type="ECO:0000313" key="3">
    <source>
        <dbReference type="Proteomes" id="UP001596395"/>
    </source>
</evidence>
<dbReference type="AlphaFoldDB" id="A0ABD5VLA7"/>
<keyword evidence="3" id="KW-1185">Reference proteome</keyword>
<accession>A0ABD5VLA7</accession>
<feature type="region of interest" description="Disordered" evidence="1">
    <location>
        <begin position="1"/>
        <end position="20"/>
    </location>
</feature>
<proteinExistence type="predicted"/>
<organism evidence="2 3">
    <name type="scientific">Halorubellus litoreus</name>
    <dbReference type="NCBI Taxonomy" id="755308"/>
    <lineage>
        <taxon>Archaea</taxon>
        <taxon>Methanobacteriati</taxon>
        <taxon>Methanobacteriota</taxon>
        <taxon>Stenosarchaea group</taxon>
        <taxon>Halobacteria</taxon>
        <taxon>Halobacteriales</taxon>
        <taxon>Halorubellaceae</taxon>
        <taxon>Halorubellus</taxon>
    </lineage>
</organism>
<gene>
    <name evidence="2" type="ORF">ACFQGB_14040</name>
</gene>
<dbReference type="RefSeq" id="WP_336350932.1">
    <property type="nucleotide sequence ID" value="NZ_JAZAQL010000002.1"/>
</dbReference>
<evidence type="ECO:0000256" key="1">
    <source>
        <dbReference type="SAM" id="MobiDB-lite"/>
    </source>
</evidence>
<dbReference type="EMBL" id="JBHSXN010000002">
    <property type="protein sequence ID" value="MFC6953987.1"/>
    <property type="molecule type" value="Genomic_DNA"/>
</dbReference>